<dbReference type="Pfam" id="PF07833">
    <property type="entry name" value="Cu_amine_oxidN1"/>
    <property type="match status" value="1"/>
</dbReference>
<accession>A0ABV8K2G2</accession>
<proteinExistence type="predicted"/>
<dbReference type="RefSeq" id="WP_377717888.1">
    <property type="nucleotide sequence ID" value="NZ_JBHSAM010000014.1"/>
</dbReference>
<sequence>MGIMLVICMLLSSAAAASAVAEATGKGITTIINGKVVQSDVEPVLQKGRVFVPIRALASLQLEFLWGERDKIATVLNRDGKSVVLRLNENRAHINGHEVNLDTPLFVVKGRVFVPLRFISEAFGFQVNYQAERAAVTINSPAPEQQEEAFSPGVFIDWESVQAPLLHDAIQENLQHVLEAMANQNQAAFKAAFIQETTPSAFLYLLENEYRFEDISTVMDDASGRIQVSIQGKVKHSDGEVNERQLAFYYMKDQEGEWKLASID</sequence>
<dbReference type="EMBL" id="JBHSAM010000014">
    <property type="protein sequence ID" value="MFC4099130.1"/>
    <property type="molecule type" value="Genomic_DNA"/>
</dbReference>
<feature type="chain" id="PRO_5046516764" evidence="1">
    <location>
        <begin position="20"/>
        <end position="264"/>
    </location>
</feature>
<reference evidence="4" key="1">
    <citation type="journal article" date="2019" name="Int. J. Syst. Evol. Microbiol.">
        <title>The Global Catalogue of Microorganisms (GCM) 10K type strain sequencing project: providing services to taxonomists for standard genome sequencing and annotation.</title>
        <authorList>
            <consortium name="The Broad Institute Genomics Platform"/>
            <consortium name="The Broad Institute Genome Sequencing Center for Infectious Disease"/>
            <person name="Wu L."/>
            <person name="Ma J."/>
        </authorList>
    </citation>
    <scope>NUCLEOTIDE SEQUENCE [LARGE SCALE GENOMIC DNA]</scope>
    <source>
        <strain evidence="4">IBRC-M 10987</strain>
    </source>
</reference>
<organism evidence="3 4">
    <name type="scientific">Paenibacillus xanthanilyticus</name>
    <dbReference type="NCBI Taxonomy" id="1783531"/>
    <lineage>
        <taxon>Bacteria</taxon>
        <taxon>Bacillati</taxon>
        <taxon>Bacillota</taxon>
        <taxon>Bacilli</taxon>
        <taxon>Bacillales</taxon>
        <taxon>Paenibacillaceae</taxon>
        <taxon>Paenibacillus</taxon>
    </lineage>
</organism>
<comment type="caution">
    <text evidence="3">The sequence shown here is derived from an EMBL/GenBank/DDBJ whole genome shotgun (WGS) entry which is preliminary data.</text>
</comment>
<evidence type="ECO:0000313" key="3">
    <source>
        <dbReference type="EMBL" id="MFC4099130.1"/>
    </source>
</evidence>
<dbReference type="InterPro" id="IPR036582">
    <property type="entry name" value="Mao_N_sf"/>
</dbReference>
<dbReference type="InterPro" id="IPR012854">
    <property type="entry name" value="Cu_amine_oxidase-like_N"/>
</dbReference>
<dbReference type="SUPFAM" id="SSF55383">
    <property type="entry name" value="Copper amine oxidase, domain N"/>
    <property type="match status" value="2"/>
</dbReference>
<protein>
    <submittedName>
        <fullName evidence="3">Stalk domain-containing protein</fullName>
    </submittedName>
</protein>
<name>A0ABV8K2G2_9BACL</name>
<feature type="signal peptide" evidence="1">
    <location>
        <begin position="1"/>
        <end position="19"/>
    </location>
</feature>
<dbReference type="Proteomes" id="UP001595715">
    <property type="component" value="Unassembled WGS sequence"/>
</dbReference>
<feature type="domain" description="Copper amine oxidase-like N-terminal" evidence="2">
    <location>
        <begin position="32"/>
        <end position="138"/>
    </location>
</feature>
<keyword evidence="4" id="KW-1185">Reference proteome</keyword>
<dbReference type="Gene3D" id="3.30.457.10">
    <property type="entry name" value="Copper amine oxidase-like, N-terminal domain"/>
    <property type="match status" value="2"/>
</dbReference>
<evidence type="ECO:0000313" key="4">
    <source>
        <dbReference type="Proteomes" id="UP001595715"/>
    </source>
</evidence>
<keyword evidence="1" id="KW-0732">Signal</keyword>
<evidence type="ECO:0000259" key="2">
    <source>
        <dbReference type="Pfam" id="PF07833"/>
    </source>
</evidence>
<gene>
    <name evidence="3" type="ORF">ACFOZ8_05595</name>
</gene>
<evidence type="ECO:0000256" key="1">
    <source>
        <dbReference type="SAM" id="SignalP"/>
    </source>
</evidence>